<protein>
    <submittedName>
        <fullName evidence="2">Uncharacterized protein</fullName>
    </submittedName>
</protein>
<organism evidence="2 3">
    <name type="scientific">Halalkalibacter akibai (strain ATCC 43226 / DSM 21942 / CIP 109018 / JCM 9157 / 1139)</name>
    <name type="common">Bacillus akibai</name>
    <dbReference type="NCBI Taxonomy" id="1236973"/>
    <lineage>
        <taxon>Bacteria</taxon>
        <taxon>Bacillati</taxon>
        <taxon>Bacillota</taxon>
        <taxon>Bacilli</taxon>
        <taxon>Bacillales</taxon>
        <taxon>Bacillaceae</taxon>
        <taxon>Halalkalibacter</taxon>
    </lineage>
</organism>
<feature type="transmembrane region" description="Helical" evidence="1">
    <location>
        <begin position="46"/>
        <end position="65"/>
    </location>
</feature>
<proteinExistence type="predicted"/>
<keyword evidence="3" id="KW-1185">Reference proteome</keyword>
<reference evidence="2 3" key="1">
    <citation type="journal article" date="2014" name="Genome Announc.">
        <title>Draft Genome Sequences of Three Alkaliphilic Bacillus Strains, Bacillus wakoensis JCM 9140T, Bacillus akibai JCM 9157T, and Bacillus hemicellulosilyticus JCM 9152T.</title>
        <authorList>
            <person name="Yuki M."/>
            <person name="Oshima K."/>
            <person name="Suda W."/>
            <person name="Oshida Y."/>
            <person name="Kitamura K."/>
            <person name="Iida T."/>
            <person name="Hattori M."/>
            <person name="Ohkuma M."/>
        </authorList>
    </citation>
    <scope>NUCLEOTIDE SEQUENCE [LARGE SCALE GENOMIC DNA]</scope>
    <source>
        <strain evidence="2 3">JCM 9157</strain>
    </source>
</reference>
<feature type="transmembrane region" description="Helical" evidence="1">
    <location>
        <begin position="71"/>
        <end position="92"/>
    </location>
</feature>
<name>W4QZF3_HALA3</name>
<evidence type="ECO:0000313" key="2">
    <source>
        <dbReference type="EMBL" id="GAE36694.1"/>
    </source>
</evidence>
<dbReference type="EMBL" id="BAUV01000040">
    <property type="protein sequence ID" value="GAE36694.1"/>
    <property type="molecule type" value="Genomic_DNA"/>
</dbReference>
<keyword evidence="1" id="KW-0472">Membrane</keyword>
<feature type="transmembrane region" description="Helical" evidence="1">
    <location>
        <begin position="6"/>
        <end position="25"/>
    </location>
</feature>
<dbReference type="Proteomes" id="UP000018896">
    <property type="component" value="Unassembled WGS sequence"/>
</dbReference>
<dbReference type="STRING" id="1236973.JCM9157_3905"/>
<comment type="caution">
    <text evidence="2">The sequence shown here is derived from an EMBL/GenBank/DDBJ whole genome shotgun (WGS) entry which is preliminary data.</text>
</comment>
<dbReference type="AlphaFoldDB" id="W4QZF3"/>
<gene>
    <name evidence="2" type="ORF">JCM9157_3905</name>
</gene>
<sequence length="127" mass="14292">MTLKNVLQTLGTVFTIVLSFSALRLSMYNKEMEVAYNSKLNLLESGLLFAAVAVMVMTGISYFNSRVEHDGAAYVLHIIVALAHVILLPITLMIADLKVHFGQNWWLALIGVFLLFAWAHRNKEVRN</sequence>
<feature type="transmembrane region" description="Helical" evidence="1">
    <location>
        <begin position="104"/>
        <end position="121"/>
    </location>
</feature>
<accession>W4QZF3</accession>
<evidence type="ECO:0000256" key="1">
    <source>
        <dbReference type="SAM" id="Phobius"/>
    </source>
</evidence>
<dbReference type="RefSeq" id="WP_035666820.1">
    <property type="nucleotide sequence ID" value="NZ_BAUV01000040.1"/>
</dbReference>
<dbReference type="OrthoDB" id="2991576at2"/>
<evidence type="ECO:0000313" key="3">
    <source>
        <dbReference type="Proteomes" id="UP000018896"/>
    </source>
</evidence>
<keyword evidence="1" id="KW-1133">Transmembrane helix</keyword>
<keyword evidence="1" id="KW-0812">Transmembrane</keyword>